<accession>A0ABQ7CGH6</accession>
<keyword evidence="2" id="KW-1185">Reference proteome</keyword>
<comment type="caution">
    <text evidence="1">The sequence shown here is derived from an EMBL/GenBank/DDBJ whole genome shotgun (WGS) entry which is preliminary data.</text>
</comment>
<organism evidence="1 2">
    <name type="scientific">Brassica cretica</name>
    <name type="common">Mustard</name>
    <dbReference type="NCBI Taxonomy" id="69181"/>
    <lineage>
        <taxon>Eukaryota</taxon>
        <taxon>Viridiplantae</taxon>
        <taxon>Streptophyta</taxon>
        <taxon>Embryophyta</taxon>
        <taxon>Tracheophyta</taxon>
        <taxon>Spermatophyta</taxon>
        <taxon>Magnoliopsida</taxon>
        <taxon>eudicotyledons</taxon>
        <taxon>Gunneridae</taxon>
        <taxon>Pentapetalae</taxon>
        <taxon>rosids</taxon>
        <taxon>malvids</taxon>
        <taxon>Brassicales</taxon>
        <taxon>Brassicaceae</taxon>
        <taxon>Brassiceae</taxon>
        <taxon>Brassica</taxon>
    </lineage>
</organism>
<gene>
    <name evidence="1" type="ORF">DY000_02003291</name>
</gene>
<dbReference type="EMBL" id="QGKV02000832">
    <property type="protein sequence ID" value="KAF3550243.1"/>
    <property type="molecule type" value="Genomic_DNA"/>
</dbReference>
<evidence type="ECO:0000313" key="2">
    <source>
        <dbReference type="Proteomes" id="UP000266723"/>
    </source>
</evidence>
<reference evidence="1 2" key="1">
    <citation type="journal article" date="2020" name="BMC Genomics">
        <title>Intraspecific diversification of the crop wild relative Brassica cretica Lam. using demographic model selection.</title>
        <authorList>
            <person name="Kioukis A."/>
            <person name="Michalopoulou V.A."/>
            <person name="Briers L."/>
            <person name="Pirintsos S."/>
            <person name="Studholme D.J."/>
            <person name="Pavlidis P."/>
            <person name="Sarris P.F."/>
        </authorList>
    </citation>
    <scope>NUCLEOTIDE SEQUENCE [LARGE SCALE GENOMIC DNA]</scope>
    <source>
        <strain evidence="2">cv. PFS-1207/04</strain>
    </source>
</reference>
<name>A0ABQ7CGH6_BRACR</name>
<proteinExistence type="predicted"/>
<dbReference type="Proteomes" id="UP000266723">
    <property type="component" value="Unassembled WGS sequence"/>
</dbReference>
<evidence type="ECO:0008006" key="3">
    <source>
        <dbReference type="Google" id="ProtNLM"/>
    </source>
</evidence>
<sequence>MCSLVVAACGVSLVAEGSVRLSVFPDGSGLGALATAVRYCSVFCSGHCSALLRSNSGRCGSSGSLDALVGQQVSDFGYGFVSPGRFSVSDMSSL</sequence>
<protein>
    <recommendedName>
        <fullName evidence="3">Secreted protein</fullName>
    </recommendedName>
</protein>
<evidence type="ECO:0000313" key="1">
    <source>
        <dbReference type="EMBL" id="KAF3550243.1"/>
    </source>
</evidence>